<evidence type="ECO:0000313" key="5">
    <source>
        <dbReference type="Proteomes" id="UP000302139"/>
    </source>
</evidence>
<dbReference type="Proteomes" id="UP000299211">
    <property type="component" value="Unassembled WGS sequence"/>
</dbReference>
<feature type="region of interest" description="Disordered" evidence="1">
    <location>
        <begin position="30"/>
        <end position="75"/>
    </location>
</feature>
<name>A0A4D4MXB4_STRAX</name>
<evidence type="ECO:0000313" key="2">
    <source>
        <dbReference type="EMBL" id="GDY63541.1"/>
    </source>
</evidence>
<gene>
    <name evidence="2" type="ORF">SAV14893_029340</name>
    <name evidence="3" type="ORF">SAV31267_058010</name>
</gene>
<dbReference type="Gene3D" id="3.30.565.10">
    <property type="entry name" value="Histidine kinase-like ATPase, C-terminal domain"/>
    <property type="match status" value="1"/>
</dbReference>
<organism evidence="3 4">
    <name type="scientific">Streptomyces avermitilis</name>
    <dbReference type="NCBI Taxonomy" id="33903"/>
    <lineage>
        <taxon>Bacteria</taxon>
        <taxon>Bacillati</taxon>
        <taxon>Actinomycetota</taxon>
        <taxon>Actinomycetes</taxon>
        <taxon>Kitasatosporales</taxon>
        <taxon>Streptomycetaceae</taxon>
        <taxon>Streptomyces</taxon>
    </lineage>
</organism>
<dbReference type="EMBL" id="BJHX01000001">
    <property type="protein sequence ID" value="GDY63541.1"/>
    <property type="molecule type" value="Genomic_DNA"/>
</dbReference>
<sequence length="75" mass="8248">MAWPGPLLIANVIRHVGDGTPVRVRVSRREDGGTRIEVTDPDPRANRTVMERSQVPRNDPGSAATGARPVTDHRR</sequence>
<dbReference type="InterPro" id="IPR036890">
    <property type="entry name" value="HATPase_C_sf"/>
</dbReference>
<dbReference type="Proteomes" id="UP000302139">
    <property type="component" value="Unassembled WGS sequence"/>
</dbReference>
<reference evidence="3 4" key="1">
    <citation type="submission" date="2019-04" db="EMBL/GenBank/DDBJ databases">
        <title>Draft genome sequences of Streptomyces avermitilis ATCC 31267.</title>
        <authorList>
            <person name="Komaki H."/>
            <person name="Tamura T."/>
            <person name="Hosoyama A."/>
        </authorList>
    </citation>
    <scope>NUCLEOTIDE SEQUENCE [LARGE SCALE GENOMIC DNA]</scope>
    <source>
        <strain evidence="3 4">ATCC 31267</strain>
    </source>
</reference>
<feature type="compositionally biased region" description="Basic and acidic residues" evidence="1">
    <location>
        <begin position="30"/>
        <end position="45"/>
    </location>
</feature>
<evidence type="ECO:0000313" key="3">
    <source>
        <dbReference type="EMBL" id="GDY76316.1"/>
    </source>
</evidence>
<comment type="caution">
    <text evidence="3">The sequence shown here is derived from an EMBL/GenBank/DDBJ whole genome shotgun (WGS) entry which is preliminary data.</text>
</comment>
<evidence type="ECO:0000256" key="1">
    <source>
        <dbReference type="SAM" id="MobiDB-lite"/>
    </source>
</evidence>
<evidence type="ECO:0000313" key="4">
    <source>
        <dbReference type="Proteomes" id="UP000299211"/>
    </source>
</evidence>
<dbReference type="EMBL" id="BJHY01000001">
    <property type="protein sequence ID" value="GDY76316.1"/>
    <property type="molecule type" value="Genomic_DNA"/>
</dbReference>
<protein>
    <submittedName>
        <fullName evidence="3">Uncharacterized protein</fullName>
    </submittedName>
</protein>
<dbReference type="AlphaFoldDB" id="A0A4D4MXB4"/>
<proteinExistence type="predicted"/>
<accession>A0A4D4MXB4</accession>
<reference evidence="2 5" key="2">
    <citation type="submission" date="2019-04" db="EMBL/GenBank/DDBJ databases">
        <title>Draft genome sequences of Streptomyces avermitilis NBRC 14893.</title>
        <authorList>
            <person name="Komaki H."/>
            <person name="Tamura T."/>
            <person name="Hosoyama A."/>
        </authorList>
    </citation>
    <scope>NUCLEOTIDE SEQUENCE [LARGE SCALE GENOMIC DNA]</scope>
    <source>
        <strain evidence="2 5">NBRC 14893</strain>
    </source>
</reference>